<dbReference type="SMART" id="SM00358">
    <property type="entry name" value="DSRM"/>
    <property type="match status" value="1"/>
</dbReference>
<dbReference type="SMART" id="SM00535">
    <property type="entry name" value="RIBOc"/>
    <property type="match status" value="1"/>
</dbReference>
<feature type="compositionally biased region" description="Basic residues" evidence="16">
    <location>
        <begin position="239"/>
        <end position="255"/>
    </location>
</feature>
<organism evidence="19 20">
    <name type="scientific">Parvibium lacunae</name>
    <dbReference type="NCBI Taxonomy" id="1888893"/>
    <lineage>
        <taxon>Bacteria</taxon>
        <taxon>Pseudomonadati</taxon>
        <taxon>Pseudomonadota</taxon>
        <taxon>Betaproteobacteria</taxon>
        <taxon>Burkholderiales</taxon>
        <taxon>Alcaligenaceae</taxon>
        <taxon>Parvibium</taxon>
    </lineage>
</organism>
<evidence type="ECO:0000313" key="20">
    <source>
        <dbReference type="Proteomes" id="UP000252357"/>
    </source>
</evidence>
<dbReference type="InterPro" id="IPR011907">
    <property type="entry name" value="RNase_III"/>
</dbReference>
<evidence type="ECO:0000256" key="7">
    <source>
        <dbReference type="ARBA" id="ARBA00022664"/>
    </source>
</evidence>
<keyword evidence="12 15" id="KW-0378">Hydrolase</keyword>
<keyword evidence="5 15" id="KW-0963">Cytoplasm</keyword>
<sequence>MTALAVLEQRIGYSFRQPALLRQAMTHRSHSLPHNERLEFLGDSVLNCAVAQILYEKFATETEGDLSRIRANLVQQQTLHQLSQTLQLEMFLCLGEGELRSGGLQRPSILADAFEALLGAMLLDGGFAAAEKLVRELYAPLLSEIALTQITAKDPKTQLQELLQGQKKPLPTYAVTEISGAAHAQAFHVLCDIPSLGIRVPGVGQSRRAAEQAAAQAALAQLPSPLAPAARALAQPKSAHQKKASIPVRKARQSP</sequence>
<comment type="catalytic activity">
    <reaction evidence="1 15">
        <text>Endonucleolytic cleavage to 5'-phosphomonoester.</text>
        <dbReference type="EC" id="3.1.26.3"/>
    </reaction>
</comment>
<keyword evidence="10 15" id="KW-0479">Metal-binding</keyword>
<evidence type="ECO:0000313" key="19">
    <source>
        <dbReference type="EMBL" id="RCS59548.1"/>
    </source>
</evidence>
<evidence type="ECO:0000256" key="11">
    <source>
        <dbReference type="ARBA" id="ARBA00022759"/>
    </source>
</evidence>
<feature type="binding site" evidence="15">
    <location>
        <position position="115"/>
    </location>
    <ligand>
        <name>Mg(2+)</name>
        <dbReference type="ChEBI" id="CHEBI:18420"/>
    </ligand>
</feature>
<feature type="compositionally biased region" description="Low complexity" evidence="16">
    <location>
        <begin position="229"/>
        <end position="238"/>
    </location>
</feature>
<gene>
    <name evidence="15" type="primary">rnc</name>
    <name evidence="19" type="ORF">DU000_02150</name>
</gene>
<dbReference type="GO" id="GO:0019843">
    <property type="term" value="F:rRNA binding"/>
    <property type="evidence" value="ECO:0007669"/>
    <property type="project" value="UniProtKB-KW"/>
</dbReference>
<comment type="function">
    <text evidence="15">Digests double-stranded RNA. Involved in the processing of primary rRNA transcript to yield the immediate precursors to the large and small rRNAs (23S and 16S). Processes some mRNAs, and tRNAs when they are encoded in the rRNA operon. Processes pre-crRNA and tracrRNA of type II CRISPR loci if present in the organism.</text>
</comment>
<dbReference type="GO" id="GO:0006397">
    <property type="term" value="P:mRNA processing"/>
    <property type="evidence" value="ECO:0007669"/>
    <property type="project" value="UniProtKB-UniRule"/>
</dbReference>
<keyword evidence="11 15" id="KW-0255">Endonuclease</keyword>
<feature type="domain" description="RNase III" evidence="18">
    <location>
        <begin position="4"/>
        <end position="126"/>
    </location>
</feature>
<comment type="subcellular location">
    <subcellularLocation>
        <location evidence="2 15">Cytoplasm</location>
    </subcellularLocation>
</comment>
<dbReference type="OrthoDB" id="9805026at2"/>
<evidence type="ECO:0000256" key="6">
    <source>
        <dbReference type="ARBA" id="ARBA00022552"/>
    </source>
</evidence>
<dbReference type="InterPro" id="IPR000999">
    <property type="entry name" value="RNase_III_dom"/>
</dbReference>
<dbReference type="CDD" id="cd00593">
    <property type="entry name" value="RIBOc"/>
    <property type="match status" value="1"/>
</dbReference>
<dbReference type="Proteomes" id="UP000252357">
    <property type="component" value="Unassembled WGS sequence"/>
</dbReference>
<evidence type="ECO:0000256" key="10">
    <source>
        <dbReference type="ARBA" id="ARBA00022723"/>
    </source>
</evidence>
<dbReference type="GO" id="GO:0004525">
    <property type="term" value="F:ribonuclease III activity"/>
    <property type="evidence" value="ECO:0007669"/>
    <property type="project" value="UniProtKB-UniRule"/>
</dbReference>
<keyword evidence="9 15" id="KW-0540">Nuclease</keyword>
<feature type="binding site" evidence="15">
    <location>
        <position position="112"/>
    </location>
    <ligand>
        <name>Mg(2+)</name>
        <dbReference type="ChEBI" id="CHEBI:18420"/>
    </ligand>
</feature>
<keyword evidence="13 15" id="KW-0460">Magnesium</keyword>
<evidence type="ECO:0000259" key="17">
    <source>
        <dbReference type="PROSITE" id="PS50137"/>
    </source>
</evidence>
<dbReference type="Gene3D" id="3.30.160.20">
    <property type="match status" value="1"/>
</dbReference>
<dbReference type="InterPro" id="IPR014720">
    <property type="entry name" value="dsRBD_dom"/>
</dbReference>
<dbReference type="FunFam" id="3.30.160.20:FF:000003">
    <property type="entry name" value="Ribonuclease 3"/>
    <property type="match status" value="1"/>
</dbReference>
<keyword evidence="20" id="KW-1185">Reference proteome</keyword>
<reference evidence="19 20" key="1">
    <citation type="journal article" date="2018" name="Int. J. Syst. Evol. Microbiol.">
        <title>Parvibium lacunae gen. nov., sp. nov., a new member of the family Alcaligenaceae isolated from a freshwater pond.</title>
        <authorList>
            <person name="Chen W.M."/>
            <person name="Xie P.B."/>
            <person name="Hsu M.Y."/>
            <person name="Sheu S.Y."/>
        </authorList>
    </citation>
    <scope>NUCLEOTIDE SEQUENCE [LARGE SCALE GENOMIC DNA]</scope>
    <source>
        <strain evidence="19 20">KMB9</strain>
    </source>
</reference>
<dbReference type="EMBL" id="QPGB01000001">
    <property type="protein sequence ID" value="RCS59548.1"/>
    <property type="molecule type" value="Genomic_DNA"/>
</dbReference>
<evidence type="ECO:0000256" key="9">
    <source>
        <dbReference type="ARBA" id="ARBA00022722"/>
    </source>
</evidence>
<feature type="binding site" evidence="15">
    <location>
        <position position="39"/>
    </location>
    <ligand>
        <name>Mg(2+)</name>
        <dbReference type="ChEBI" id="CHEBI:18420"/>
    </ligand>
</feature>
<comment type="similarity">
    <text evidence="3">Belongs to the ribonuclease III family.</text>
</comment>
<comment type="cofactor">
    <cofactor evidence="15">
        <name>Mg(2+)</name>
        <dbReference type="ChEBI" id="CHEBI:18420"/>
    </cofactor>
</comment>
<dbReference type="InterPro" id="IPR036389">
    <property type="entry name" value="RNase_III_sf"/>
</dbReference>
<dbReference type="GO" id="GO:0046872">
    <property type="term" value="F:metal ion binding"/>
    <property type="evidence" value="ECO:0007669"/>
    <property type="project" value="UniProtKB-KW"/>
</dbReference>
<dbReference type="NCBIfam" id="TIGR02191">
    <property type="entry name" value="RNaseIII"/>
    <property type="match status" value="1"/>
</dbReference>
<dbReference type="FunFam" id="1.10.1520.10:FF:000001">
    <property type="entry name" value="Ribonuclease 3"/>
    <property type="match status" value="1"/>
</dbReference>
<dbReference type="GO" id="GO:0042802">
    <property type="term" value="F:identical protein binding"/>
    <property type="evidence" value="ECO:0007669"/>
    <property type="project" value="UniProtKB-ARBA"/>
</dbReference>
<evidence type="ECO:0000256" key="16">
    <source>
        <dbReference type="SAM" id="MobiDB-lite"/>
    </source>
</evidence>
<dbReference type="PROSITE" id="PS50137">
    <property type="entry name" value="DS_RBD"/>
    <property type="match status" value="1"/>
</dbReference>
<accession>A0A368L778</accession>
<dbReference type="EC" id="3.1.26.3" evidence="15"/>
<feature type="domain" description="DRBM" evidence="17">
    <location>
        <begin position="154"/>
        <end position="224"/>
    </location>
</feature>
<keyword evidence="15" id="KW-0699">rRNA-binding</keyword>
<evidence type="ECO:0000256" key="2">
    <source>
        <dbReference type="ARBA" id="ARBA00004496"/>
    </source>
</evidence>
<dbReference type="SUPFAM" id="SSF69065">
    <property type="entry name" value="RNase III domain-like"/>
    <property type="match status" value="1"/>
</dbReference>
<dbReference type="SUPFAM" id="SSF54768">
    <property type="entry name" value="dsRNA-binding domain-like"/>
    <property type="match status" value="1"/>
</dbReference>
<dbReference type="HAMAP" id="MF_00104">
    <property type="entry name" value="RNase_III"/>
    <property type="match status" value="1"/>
</dbReference>
<name>A0A368L778_9BURK</name>
<evidence type="ECO:0000256" key="15">
    <source>
        <dbReference type="HAMAP-Rule" id="MF_00104"/>
    </source>
</evidence>
<keyword evidence="14 15" id="KW-0694">RNA-binding</keyword>
<comment type="subunit">
    <text evidence="4 15">Homodimer.</text>
</comment>
<dbReference type="PROSITE" id="PS50142">
    <property type="entry name" value="RNASE_3_2"/>
    <property type="match status" value="1"/>
</dbReference>
<feature type="region of interest" description="Disordered" evidence="16">
    <location>
        <begin position="229"/>
        <end position="255"/>
    </location>
</feature>
<protein>
    <recommendedName>
        <fullName evidence="15">Ribonuclease 3</fullName>
        <ecNumber evidence="15">3.1.26.3</ecNumber>
    </recommendedName>
    <alternativeName>
        <fullName evidence="15">Ribonuclease III</fullName>
        <shortName evidence="15">RNase III</shortName>
    </alternativeName>
</protein>
<evidence type="ECO:0000256" key="12">
    <source>
        <dbReference type="ARBA" id="ARBA00022801"/>
    </source>
</evidence>
<keyword evidence="8 15" id="KW-0819">tRNA processing</keyword>
<comment type="caution">
    <text evidence="19">The sequence shown here is derived from an EMBL/GenBank/DDBJ whole genome shotgun (WGS) entry which is preliminary data.</text>
</comment>
<dbReference type="RefSeq" id="WP_114401698.1">
    <property type="nucleotide sequence ID" value="NZ_QPGB01000001.1"/>
</dbReference>
<dbReference type="PANTHER" id="PTHR11207">
    <property type="entry name" value="RIBONUCLEASE III"/>
    <property type="match status" value="1"/>
</dbReference>
<dbReference type="Gene3D" id="1.10.1520.10">
    <property type="entry name" value="Ribonuclease III domain"/>
    <property type="match status" value="1"/>
</dbReference>
<keyword evidence="6 15" id="KW-0698">rRNA processing</keyword>
<evidence type="ECO:0000259" key="18">
    <source>
        <dbReference type="PROSITE" id="PS50142"/>
    </source>
</evidence>
<dbReference type="PROSITE" id="PS00517">
    <property type="entry name" value="RNASE_3_1"/>
    <property type="match status" value="1"/>
</dbReference>
<dbReference type="GO" id="GO:0008033">
    <property type="term" value="P:tRNA processing"/>
    <property type="evidence" value="ECO:0007669"/>
    <property type="project" value="UniProtKB-KW"/>
</dbReference>
<evidence type="ECO:0000256" key="3">
    <source>
        <dbReference type="ARBA" id="ARBA00010183"/>
    </source>
</evidence>
<feature type="active site" evidence="15">
    <location>
        <position position="115"/>
    </location>
</feature>
<dbReference type="GO" id="GO:0006364">
    <property type="term" value="P:rRNA processing"/>
    <property type="evidence" value="ECO:0007669"/>
    <property type="project" value="UniProtKB-UniRule"/>
</dbReference>
<proteinExistence type="inferred from homology"/>
<evidence type="ECO:0000256" key="5">
    <source>
        <dbReference type="ARBA" id="ARBA00022490"/>
    </source>
</evidence>
<evidence type="ECO:0000256" key="13">
    <source>
        <dbReference type="ARBA" id="ARBA00022842"/>
    </source>
</evidence>
<evidence type="ECO:0000256" key="1">
    <source>
        <dbReference type="ARBA" id="ARBA00000109"/>
    </source>
</evidence>
<dbReference type="GO" id="GO:0005737">
    <property type="term" value="C:cytoplasm"/>
    <property type="evidence" value="ECO:0007669"/>
    <property type="project" value="UniProtKB-SubCell"/>
</dbReference>
<dbReference type="Pfam" id="PF00035">
    <property type="entry name" value="dsrm"/>
    <property type="match status" value="1"/>
</dbReference>
<dbReference type="AlphaFoldDB" id="A0A368L778"/>
<dbReference type="Pfam" id="PF14622">
    <property type="entry name" value="Ribonucleas_3_3"/>
    <property type="match status" value="1"/>
</dbReference>
<feature type="active site" evidence="15">
    <location>
        <position position="43"/>
    </location>
</feature>
<dbReference type="GO" id="GO:0003725">
    <property type="term" value="F:double-stranded RNA binding"/>
    <property type="evidence" value="ECO:0007669"/>
    <property type="project" value="TreeGrafter"/>
</dbReference>
<evidence type="ECO:0000256" key="4">
    <source>
        <dbReference type="ARBA" id="ARBA00011738"/>
    </source>
</evidence>
<keyword evidence="7 15" id="KW-0507">mRNA processing</keyword>
<dbReference type="GO" id="GO:0010468">
    <property type="term" value="P:regulation of gene expression"/>
    <property type="evidence" value="ECO:0007669"/>
    <property type="project" value="TreeGrafter"/>
</dbReference>
<dbReference type="CDD" id="cd10845">
    <property type="entry name" value="DSRM_RNAse_III_family"/>
    <property type="match status" value="1"/>
</dbReference>
<evidence type="ECO:0000256" key="14">
    <source>
        <dbReference type="ARBA" id="ARBA00022884"/>
    </source>
</evidence>
<dbReference type="PANTHER" id="PTHR11207:SF0">
    <property type="entry name" value="RIBONUCLEASE 3"/>
    <property type="match status" value="1"/>
</dbReference>
<evidence type="ECO:0000256" key="8">
    <source>
        <dbReference type="ARBA" id="ARBA00022694"/>
    </source>
</evidence>